<evidence type="ECO:0000256" key="2">
    <source>
        <dbReference type="PROSITE-ProRule" id="PRU00168"/>
    </source>
</evidence>
<dbReference type="AlphaFoldDB" id="A0A814FSH7"/>
<dbReference type="PROSITE" id="PS50212">
    <property type="entry name" value="RASGEF_NTER"/>
    <property type="match status" value="1"/>
</dbReference>
<dbReference type="PROSITE" id="PS50009">
    <property type="entry name" value="RASGEF_CAT"/>
    <property type="match status" value="1"/>
</dbReference>
<dbReference type="PROSITE" id="PS00720">
    <property type="entry name" value="RASGEF"/>
    <property type="match status" value="1"/>
</dbReference>
<comment type="caution">
    <text evidence="7">The sequence shown here is derived from an EMBL/GenBank/DDBJ whole genome shotgun (WGS) entry which is preliminary data.</text>
</comment>
<gene>
    <name evidence="7" type="ORF">GPM918_LOCUS13088</name>
    <name evidence="8" type="ORF">SRO942_LOCUS13088</name>
</gene>
<evidence type="ECO:0000313" key="9">
    <source>
        <dbReference type="Proteomes" id="UP000663829"/>
    </source>
</evidence>
<organism evidence="7 9">
    <name type="scientific">Didymodactylos carnosus</name>
    <dbReference type="NCBI Taxonomy" id="1234261"/>
    <lineage>
        <taxon>Eukaryota</taxon>
        <taxon>Metazoa</taxon>
        <taxon>Spiralia</taxon>
        <taxon>Gnathifera</taxon>
        <taxon>Rotifera</taxon>
        <taxon>Eurotatoria</taxon>
        <taxon>Bdelloidea</taxon>
        <taxon>Philodinida</taxon>
        <taxon>Philodinidae</taxon>
        <taxon>Didymodactylos</taxon>
    </lineage>
</organism>
<keyword evidence="9" id="KW-1185">Reference proteome</keyword>
<feature type="compositionally biased region" description="Polar residues" evidence="3">
    <location>
        <begin position="750"/>
        <end position="772"/>
    </location>
</feature>
<dbReference type="GO" id="GO:0005886">
    <property type="term" value="C:plasma membrane"/>
    <property type="evidence" value="ECO:0007669"/>
    <property type="project" value="TreeGrafter"/>
</dbReference>
<dbReference type="CDD" id="cd06224">
    <property type="entry name" value="REM"/>
    <property type="match status" value="1"/>
</dbReference>
<dbReference type="InterPro" id="IPR000159">
    <property type="entry name" value="RA_dom"/>
</dbReference>
<dbReference type="EMBL" id="CAJOBC010002952">
    <property type="protein sequence ID" value="CAF3759863.1"/>
    <property type="molecule type" value="Genomic_DNA"/>
</dbReference>
<dbReference type="Gene3D" id="3.10.20.90">
    <property type="entry name" value="Phosphatidylinositol 3-kinase Catalytic Subunit, Chain A, domain 1"/>
    <property type="match status" value="1"/>
</dbReference>
<evidence type="ECO:0000313" key="7">
    <source>
        <dbReference type="EMBL" id="CAF0987688.1"/>
    </source>
</evidence>
<sequence>MLNETLSTPTVVSRISQKPSSSISLSSASLRRFNWSHSSLHLKSKRISVHENLNKLVFNLRSSVNNIGNINAKNVLIQKKNAEKLNGHQLYLLCEEKQDDAIYRIYLKRVRQRVDSDEIQLTSDSLSTTPVDGSLLYHTVKVVQLKAGTLAKIVEYLTNDRGELDSTHMHTLFATYRSFTDPLTLCEEIIQRYESIVPATLDMTEGIRQKNLKSIRLALGCLLTTYKEDFLDPPRYTCLRRLLDFSKAINDHELKKQCQTLLDKFIEEEDRKSGTITEDSFSSMKYSEADGELYGIHGYDYLMPWEFVDIPNSLFAEQLTYVDAELLKRVIPYECLNIDKRSLSKIHHQQLSTVAATIDHFNAVVGRVMATILKDISLSQPKRAQIIEKWIDIAQECRNLKNFSSLTAILNGLSSCCVHRLQFTWQFVSKSKMIIFDELRTVFGSCADRKQARQILNKTMIGTVPYLGLYLSDLTYIDSAFPNQIEHLINFEKRRKEFEILAQLKLFQSAANSYRIMPIKRFKQWFDNVRTYTDSESWQLSYQVEPQSEEKDLHTEQQQQQQDQVNGNGKPPHLRRPPSVASLDSLAHSSSIRSSPSSMSLDKMSTNSTNSLPRNTLRTVAPSHSRSSSASSFLTSGSSSSAATDECIIAKVQLASQADLLYKCIRILNNERTSSVLKTVLEKFGVDPNVYENYCIEQQLPERKIVIPDHCNVFYALVQKENQDVKLTVREKTRQEKYLSQQQQQQQQQVFSGSQHHSRTPSAWSKVSAHSR</sequence>
<evidence type="ECO:0000313" key="8">
    <source>
        <dbReference type="EMBL" id="CAF3759863.1"/>
    </source>
</evidence>
<dbReference type="CDD" id="cd00155">
    <property type="entry name" value="RasGEF"/>
    <property type="match status" value="1"/>
</dbReference>
<proteinExistence type="predicted"/>
<dbReference type="PROSITE" id="PS50200">
    <property type="entry name" value="RA"/>
    <property type="match status" value="1"/>
</dbReference>
<dbReference type="SUPFAM" id="SSF48366">
    <property type="entry name" value="Ras GEF"/>
    <property type="match status" value="1"/>
</dbReference>
<keyword evidence="1 2" id="KW-0344">Guanine-nucleotide releasing factor</keyword>
<evidence type="ECO:0000259" key="5">
    <source>
        <dbReference type="PROSITE" id="PS50200"/>
    </source>
</evidence>
<dbReference type="SMART" id="SM00229">
    <property type="entry name" value="RasGEFN"/>
    <property type="match status" value="1"/>
</dbReference>
<evidence type="ECO:0000259" key="6">
    <source>
        <dbReference type="PROSITE" id="PS50212"/>
    </source>
</evidence>
<dbReference type="PANTHER" id="PTHR23113:SF312">
    <property type="entry name" value="RAL GUANINE NUCLEOTIDE DISSOCIATION STIMULATOR-LIKE, ISOFORM E"/>
    <property type="match status" value="1"/>
</dbReference>
<feature type="domain" description="N-terminal Ras-GEF" evidence="6">
    <location>
        <begin position="141"/>
        <end position="270"/>
    </location>
</feature>
<dbReference type="Pfam" id="PF00788">
    <property type="entry name" value="RA"/>
    <property type="match status" value="1"/>
</dbReference>
<feature type="domain" description="Ras-GEF" evidence="4">
    <location>
        <begin position="311"/>
        <end position="547"/>
    </location>
</feature>
<dbReference type="GO" id="GO:0007265">
    <property type="term" value="P:Ras protein signal transduction"/>
    <property type="evidence" value="ECO:0007669"/>
    <property type="project" value="TreeGrafter"/>
</dbReference>
<dbReference type="OrthoDB" id="26687at2759"/>
<feature type="region of interest" description="Disordered" evidence="3">
    <location>
        <begin position="738"/>
        <end position="772"/>
    </location>
</feature>
<dbReference type="SUPFAM" id="SSF54236">
    <property type="entry name" value="Ubiquitin-like"/>
    <property type="match status" value="1"/>
</dbReference>
<dbReference type="InterPro" id="IPR023578">
    <property type="entry name" value="Ras_GEF_dom_sf"/>
</dbReference>
<dbReference type="GO" id="GO:0005085">
    <property type="term" value="F:guanyl-nucleotide exchange factor activity"/>
    <property type="evidence" value="ECO:0007669"/>
    <property type="project" value="UniProtKB-KW"/>
</dbReference>
<reference evidence="7" key="1">
    <citation type="submission" date="2021-02" db="EMBL/GenBank/DDBJ databases">
        <authorList>
            <person name="Nowell W R."/>
        </authorList>
    </citation>
    <scope>NUCLEOTIDE SEQUENCE</scope>
</reference>
<protein>
    <submittedName>
        <fullName evidence="7">Uncharacterized protein</fullName>
    </submittedName>
</protein>
<name>A0A814FSH7_9BILA</name>
<dbReference type="InterPro" id="IPR036964">
    <property type="entry name" value="RASGEF_cat_dom_sf"/>
</dbReference>
<accession>A0A814FSH7</accession>
<dbReference type="Gene3D" id="1.10.840.10">
    <property type="entry name" value="Ras guanine-nucleotide exchange factors catalytic domain"/>
    <property type="match status" value="1"/>
</dbReference>
<dbReference type="SMART" id="SM00147">
    <property type="entry name" value="RasGEF"/>
    <property type="match status" value="1"/>
</dbReference>
<dbReference type="InterPro" id="IPR029071">
    <property type="entry name" value="Ubiquitin-like_domsf"/>
</dbReference>
<evidence type="ECO:0000256" key="3">
    <source>
        <dbReference type="SAM" id="MobiDB-lite"/>
    </source>
</evidence>
<dbReference type="Gene3D" id="1.20.870.10">
    <property type="entry name" value="Son of sevenless (SoS) protein Chain: S domain 1"/>
    <property type="match status" value="1"/>
</dbReference>
<dbReference type="InterPro" id="IPR001895">
    <property type="entry name" value="RASGEF_cat_dom"/>
</dbReference>
<dbReference type="EMBL" id="CAJNOQ010002952">
    <property type="protein sequence ID" value="CAF0987688.1"/>
    <property type="molecule type" value="Genomic_DNA"/>
</dbReference>
<feature type="compositionally biased region" description="Low complexity" evidence="3">
    <location>
        <begin position="621"/>
        <end position="636"/>
    </location>
</feature>
<feature type="compositionally biased region" description="Low complexity" evidence="3">
    <location>
        <begin position="579"/>
        <end position="605"/>
    </location>
</feature>
<evidence type="ECO:0000256" key="1">
    <source>
        <dbReference type="ARBA" id="ARBA00022658"/>
    </source>
</evidence>
<dbReference type="InterPro" id="IPR019804">
    <property type="entry name" value="Ras_G-nucl-exch_fac_CS"/>
</dbReference>
<dbReference type="Proteomes" id="UP000663829">
    <property type="component" value="Unassembled WGS sequence"/>
</dbReference>
<dbReference type="PANTHER" id="PTHR23113">
    <property type="entry name" value="GUANINE NUCLEOTIDE EXCHANGE FACTOR"/>
    <property type="match status" value="1"/>
</dbReference>
<dbReference type="InterPro" id="IPR008937">
    <property type="entry name" value="Ras-like_GEF"/>
</dbReference>
<dbReference type="Proteomes" id="UP000681722">
    <property type="component" value="Unassembled WGS sequence"/>
</dbReference>
<feature type="region of interest" description="Disordered" evidence="3">
    <location>
        <begin position="543"/>
        <end position="636"/>
    </location>
</feature>
<dbReference type="InterPro" id="IPR000651">
    <property type="entry name" value="Ras-like_Gua-exchang_fac_N"/>
</dbReference>
<dbReference type="Pfam" id="PF00617">
    <property type="entry name" value="RasGEF"/>
    <property type="match status" value="1"/>
</dbReference>
<evidence type="ECO:0000259" key="4">
    <source>
        <dbReference type="PROSITE" id="PS50009"/>
    </source>
</evidence>
<dbReference type="Pfam" id="PF00618">
    <property type="entry name" value="RasGEF_N"/>
    <property type="match status" value="1"/>
</dbReference>
<feature type="compositionally biased region" description="Polar residues" evidence="3">
    <location>
        <begin position="606"/>
        <end position="618"/>
    </location>
</feature>
<feature type="domain" description="Ras-associating" evidence="5">
    <location>
        <begin position="646"/>
        <end position="734"/>
    </location>
</feature>